<reference evidence="2" key="1">
    <citation type="journal article" date="2023" name="Mol. Ecol. Resour.">
        <title>Chromosome-level genome assembly of a triploid poplar Populus alba 'Berolinensis'.</title>
        <authorList>
            <person name="Chen S."/>
            <person name="Yu Y."/>
            <person name="Wang X."/>
            <person name="Wang S."/>
            <person name="Zhang T."/>
            <person name="Zhou Y."/>
            <person name="He R."/>
            <person name="Meng N."/>
            <person name="Wang Y."/>
            <person name="Liu W."/>
            <person name="Liu Z."/>
            <person name="Liu J."/>
            <person name="Guo Q."/>
            <person name="Huang H."/>
            <person name="Sederoff R.R."/>
            <person name="Wang G."/>
            <person name="Qu G."/>
            <person name="Chen S."/>
        </authorList>
    </citation>
    <scope>NUCLEOTIDE SEQUENCE</scope>
    <source>
        <strain evidence="2">SC-2020</strain>
    </source>
</reference>
<gene>
    <name evidence="2" type="ORF">NC653_018143</name>
</gene>
<protein>
    <submittedName>
        <fullName evidence="2">Uncharacterized protein</fullName>
    </submittedName>
</protein>
<proteinExistence type="predicted"/>
<dbReference type="EMBL" id="JAQIZT010000006">
    <property type="protein sequence ID" value="KAJ6995600.1"/>
    <property type="molecule type" value="Genomic_DNA"/>
</dbReference>
<feature type="transmembrane region" description="Helical" evidence="1">
    <location>
        <begin position="34"/>
        <end position="54"/>
    </location>
</feature>
<dbReference type="Proteomes" id="UP001164929">
    <property type="component" value="Chromosome 6"/>
</dbReference>
<accession>A0AAD6QSU9</accession>
<evidence type="ECO:0000256" key="1">
    <source>
        <dbReference type="SAM" id="Phobius"/>
    </source>
</evidence>
<organism evidence="2 3">
    <name type="scientific">Populus alba x Populus x berolinensis</name>
    <dbReference type="NCBI Taxonomy" id="444605"/>
    <lineage>
        <taxon>Eukaryota</taxon>
        <taxon>Viridiplantae</taxon>
        <taxon>Streptophyta</taxon>
        <taxon>Embryophyta</taxon>
        <taxon>Tracheophyta</taxon>
        <taxon>Spermatophyta</taxon>
        <taxon>Magnoliopsida</taxon>
        <taxon>eudicotyledons</taxon>
        <taxon>Gunneridae</taxon>
        <taxon>Pentapetalae</taxon>
        <taxon>rosids</taxon>
        <taxon>fabids</taxon>
        <taxon>Malpighiales</taxon>
        <taxon>Salicaceae</taxon>
        <taxon>Saliceae</taxon>
        <taxon>Populus</taxon>
    </lineage>
</organism>
<evidence type="ECO:0000313" key="3">
    <source>
        <dbReference type="Proteomes" id="UP001164929"/>
    </source>
</evidence>
<name>A0AAD6QSU9_9ROSI</name>
<keyword evidence="1" id="KW-0812">Transmembrane</keyword>
<keyword evidence="3" id="KW-1185">Reference proteome</keyword>
<sequence>MFSRFLLKMSFFGAISVCALLAFTICIQRVTSFLFSFFFFFFVVYVCTTIASNIKR</sequence>
<evidence type="ECO:0000313" key="2">
    <source>
        <dbReference type="EMBL" id="KAJ6995600.1"/>
    </source>
</evidence>
<comment type="caution">
    <text evidence="2">The sequence shown here is derived from an EMBL/GenBank/DDBJ whole genome shotgun (WGS) entry which is preliminary data.</text>
</comment>
<keyword evidence="1" id="KW-1133">Transmembrane helix</keyword>
<dbReference type="AlphaFoldDB" id="A0AAD6QSU9"/>
<keyword evidence="1" id="KW-0472">Membrane</keyword>